<dbReference type="STRING" id="1045775.SAMN05216378_3855"/>
<evidence type="ECO:0000256" key="4">
    <source>
        <dbReference type="SAM" id="Phobius"/>
    </source>
</evidence>
<dbReference type="SUPFAM" id="SSF46689">
    <property type="entry name" value="Homeodomain-like"/>
    <property type="match status" value="1"/>
</dbReference>
<accession>A0A1I2CWL4</accession>
<dbReference type="PROSITE" id="PS01124">
    <property type="entry name" value="HTH_ARAC_FAMILY_2"/>
    <property type="match status" value="1"/>
</dbReference>
<keyword evidence="4" id="KW-0472">Membrane</keyword>
<dbReference type="Pfam" id="PF12833">
    <property type="entry name" value="HTH_18"/>
    <property type="match status" value="1"/>
</dbReference>
<dbReference type="PRINTS" id="PR00032">
    <property type="entry name" value="HTHARAC"/>
</dbReference>
<dbReference type="GO" id="GO:0043565">
    <property type="term" value="F:sequence-specific DNA binding"/>
    <property type="evidence" value="ECO:0007669"/>
    <property type="project" value="InterPro"/>
</dbReference>
<reference evidence="7" key="1">
    <citation type="submission" date="2016-10" db="EMBL/GenBank/DDBJ databases">
        <authorList>
            <person name="Varghese N."/>
            <person name="Submissions S."/>
        </authorList>
    </citation>
    <scope>NUCLEOTIDE SEQUENCE [LARGE SCALE GENOMIC DNA]</scope>
    <source>
        <strain evidence="7">CGMCC 1.10784</strain>
    </source>
</reference>
<keyword evidence="4" id="KW-1133">Transmembrane helix</keyword>
<keyword evidence="3" id="KW-0804">Transcription</keyword>
<dbReference type="AlphaFoldDB" id="A0A1I2CWL4"/>
<evidence type="ECO:0000313" key="7">
    <source>
        <dbReference type="Proteomes" id="UP000198855"/>
    </source>
</evidence>
<dbReference type="PANTHER" id="PTHR43280:SF28">
    <property type="entry name" value="HTH-TYPE TRANSCRIPTIONAL ACTIVATOR RHAS"/>
    <property type="match status" value="1"/>
</dbReference>
<dbReference type="SMART" id="SM00342">
    <property type="entry name" value="HTH_ARAC"/>
    <property type="match status" value="1"/>
</dbReference>
<keyword evidence="1" id="KW-0805">Transcription regulation</keyword>
<feature type="domain" description="HTH araC/xylS-type" evidence="5">
    <location>
        <begin position="672"/>
        <end position="771"/>
    </location>
</feature>
<feature type="transmembrane region" description="Helical" evidence="4">
    <location>
        <begin position="309"/>
        <end position="331"/>
    </location>
</feature>
<name>A0A1I2CWL4_9BACL</name>
<dbReference type="InterPro" id="IPR018060">
    <property type="entry name" value="HTH_AraC"/>
</dbReference>
<dbReference type="Pfam" id="PF17853">
    <property type="entry name" value="GGDEF_2"/>
    <property type="match status" value="1"/>
</dbReference>
<evidence type="ECO:0000259" key="5">
    <source>
        <dbReference type="PROSITE" id="PS01124"/>
    </source>
</evidence>
<dbReference type="InterPro" id="IPR020449">
    <property type="entry name" value="Tscrpt_reg_AraC-type_HTH"/>
</dbReference>
<keyword evidence="7" id="KW-1185">Reference proteome</keyword>
<protein>
    <submittedName>
        <fullName evidence="6">Helix-turn-helix domain-containing protein</fullName>
    </submittedName>
</protein>
<proteinExistence type="predicted"/>
<sequence length="775" mass="87640">MKAYGYFTSKKYFKRVLFSIMLTMALILTGLSAANTYLLERSVKHVQEDANLKVLTQTQYNLSYMNEIIVHLSTFAFRDNALIPLMFSNNLPKMDYIRGYRQMYNMLESSSFLHSMAVYNASTKELYGSSSDFLVDGGTTKSSILDWLLHTSGGSLPASRLIPFSFSQSNGIDAFAFIVTDTYGPFTPEQSAVILFIKPDWVFDSLSKLNGVSSGNSGEILIRTSGGQLFDSGHSEESLPLDQEAIGKLVDPDHTAAIQQSDSGFVIGNSGGQKVMITYLHGIGDWTILYIQPYKEIMQAVSDMRTRNFALTGAFILLSIGASIWLSYKLYGPIESMLKRILPHMRTAAPDSRKRNELDAMGDLYEQLSGQLQEISSEQIVRKYYTRKFLTDNRSLSELDMRQLITKHELQLAPSGPYTVCTLRFDRYDEYDRRTSPAMKKLHSFAVTNITKEVLSRTFCCEMIDMQEDHFTLILSGKEAPLDPAAIKPSIADVQKVLERYYDISLTCGIGEAASLLTQLSASYYQSHQLSQYSILMGYKAIIELQDIRTNLENKQKSLPDDIEKKLSEALKKGKLTDAGSELERAFTILTNLQLEDMRRAIADMAWIIKNAAADITSNRITHLSVDIERIPHLPQDYYTLDELHMAFLSLCTAICEEAKPSSMERNEMIIETVKELIWQKYSDYNLSQQSIASTVKLSSAYVGKLFKDSCGITITEYLNDVRLRRAQELLLKEDSTIAEIMEKVGYGNQSYFFRLFKSKFGSTPKEFRIKKSIS</sequence>
<keyword evidence="2" id="KW-0238">DNA-binding</keyword>
<gene>
    <name evidence="6" type="ORF">SAMN05216378_3855</name>
</gene>
<dbReference type="InterPro" id="IPR009057">
    <property type="entry name" value="Homeodomain-like_sf"/>
</dbReference>
<dbReference type="EMBL" id="FOMT01000004">
    <property type="protein sequence ID" value="SFE72686.1"/>
    <property type="molecule type" value="Genomic_DNA"/>
</dbReference>
<keyword evidence="4" id="KW-0812">Transmembrane</keyword>
<dbReference type="OrthoDB" id="2484341at2"/>
<dbReference type="RefSeq" id="WP_091188043.1">
    <property type="nucleotide sequence ID" value="NZ_FOMT01000004.1"/>
</dbReference>
<evidence type="ECO:0000313" key="6">
    <source>
        <dbReference type="EMBL" id="SFE72686.1"/>
    </source>
</evidence>
<evidence type="ECO:0000256" key="2">
    <source>
        <dbReference type="ARBA" id="ARBA00023125"/>
    </source>
</evidence>
<dbReference type="GO" id="GO:0003700">
    <property type="term" value="F:DNA-binding transcription factor activity"/>
    <property type="evidence" value="ECO:0007669"/>
    <property type="project" value="InterPro"/>
</dbReference>
<organism evidence="6 7">
    <name type="scientific">Paenibacillus catalpae</name>
    <dbReference type="NCBI Taxonomy" id="1045775"/>
    <lineage>
        <taxon>Bacteria</taxon>
        <taxon>Bacillati</taxon>
        <taxon>Bacillota</taxon>
        <taxon>Bacilli</taxon>
        <taxon>Bacillales</taxon>
        <taxon>Paenibacillaceae</taxon>
        <taxon>Paenibacillus</taxon>
    </lineage>
</organism>
<dbReference type="InterPro" id="IPR041522">
    <property type="entry name" value="CdaR_GGDEF"/>
</dbReference>
<dbReference type="Gene3D" id="1.10.10.60">
    <property type="entry name" value="Homeodomain-like"/>
    <property type="match status" value="2"/>
</dbReference>
<evidence type="ECO:0000256" key="1">
    <source>
        <dbReference type="ARBA" id="ARBA00023015"/>
    </source>
</evidence>
<evidence type="ECO:0000256" key="3">
    <source>
        <dbReference type="ARBA" id="ARBA00023163"/>
    </source>
</evidence>
<dbReference type="PANTHER" id="PTHR43280">
    <property type="entry name" value="ARAC-FAMILY TRANSCRIPTIONAL REGULATOR"/>
    <property type="match status" value="1"/>
</dbReference>
<dbReference type="Proteomes" id="UP000198855">
    <property type="component" value="Unassembled WGS sequence"/>
</dbReference>